<evidence type="ECO:0000313" key="7">
    <source>
        <dbReference type="EMBL" id="KAI0524065.1"/>
    </source>
</evidence>
<comment type="subcellular location">
    <subcellularLocation>
        <location evidence="1 5">Nucleus</location>
    </subcellularLocation>
</comment>
<reference evidence="7" key="1">
    <citation type="journal article" date="2022" name="Front. Genet.">
        <title>Chromosome-Scale Assembly of the Dendrobium nobile Genome Provides Insights Into the Molecular Mechanism of the Biosynthesis of the Medicinal Active Ingredient of Dendrobium.</title>
        <authorList>
            <person name="Xu Q."/>
            <person name="Niu S.-C."/>
            <person name="Li K.-L."/>
            <person name="Zheng P.-J."/>
            <person name="Zhang X.-J."/>
            <person name="Jia Y."/>
            <person name="Liu Y."/>
            <person name="Niu Y.-X."/>
            <person name="Yu L.-H."/>
            <person name="Chen D.-F."/>
            <person name="Zhang G.-Q."/>
        </authorList>
    </citation>
    <scope>NUCLEOTIDE SEQUENCE</scope>
    <source>
        <tissue evidence="7">Leaf</tissue>
    </source>
</reference>
<evidence type="ECO:0000256" key="3">
    <source>
        <dbReference type="ARBA" id="ARBA00022737"/>
    </source>
</evidence>
<dbReference type="PROSITE" id="PS51477">
    <property type="entry name" value="PAH"/>
    <property type="match status" value="2"/>
</dbReference>
<comment type="caution">
    <text evidence="7">The sequence shown here is derived from an EMBL/GenBank/DDBJ whole genome shotgun (WGS) entry which is preliminary data.</text>
</comment>
<evidence type="ECO:0000256" key="2">
    <source>
        <dbReference type="ARBA" id="ARBA00022491"/>
    </source>
</evidence>
<keyword evidence="3" id="KW-0677">Repeat</keyword>
<dbReference type="SMR" id="A0A8T3C2J5"/>
<dbReference type="AlphaFoldDB" id="A0A8T3C2J5"/>
<evidence type="ECO:0000259" key="6">
    <source>
        <dbReference type="SMART" id="SM00761"/>
    </source>
</evidence>
<protein>
    <recommendedName>
        <fullName evidence="6">Histone deacetylase interacting domain-containing protein</fullName>
    </recommendedName>
</protein>
<dbReference type="InterPro" id="IPR039774">
    <property type="entry name" value="Sin3-like"/>
</dbReference>
<dbReference type="Gene3D" id="1.20.1160.11">
    <property type="entry name" value="Paired amphipathic helix"/>
    <property type="match status" value="2"/>
</dbReference>
<dbReference type="OrthoDB" id="10265969at2759"/>
<accession>A0A8T3C2J5</accession>
<dbReference type="Pfam" id="PF08295">
    <property type="entry name" value="Sin3_corepress"/>
    <property type="match status" value="1"/>
</dbReference>
<evidence type="ECO:0000256" key="5">
    <source>
        <dbReference type="PROSITE-ProRule" id="PRU00810"/>
    </source>
</evidence>
<evidence type="ECO:0000256" key="1">
    <source>
        <dbReference type="ARBA" id="ARBA00004123"/>
    </source>
</evidence>
<organism evidence="7 8">
    <name type="scientific">Dendrobium nobile</name>
    <name type="common">Orchid</name>
    <dbReference type="NCBI Taxonomy" id="94219"/>
    <lineage>
        <taxon>Eukaryota</taxon>
        <taxon>Viridiplantae</taxon>
        <taxon>Streptophyta</taxon>
        <taxon>Embryophyta</taxon>
        <taxon>Tracheophyta</taxon>
        <taxon>Spermatophyta</taxon>
        <taxon>Magnoliopsida</taxon>
        <taxon>Liliopsida</taxon>
        <taxon>Asparagales</taxon>
        <taxon>Orchidaceae</taxon>
        <taxon>Epidendroideae</taxon>
        <taxon>Malaxideae</taxon>
        <taxon>Dendrobiinae</taxon>
        <taxon>Dendrobium</taxon>
    </lineage>
</organism>
<dbReference type="GO" id="GO:0000785">
    <property type="term" value="C:chromatin"/>
    <property type="evidence" value="ECO:0007669"/>
    <property type="project" value="TreeGrafter"/>
</dbReference>
<dbReference type="SMART" id="SM00761">
    <property type="entry name" value="HDAC_interact"/>
    <property type="match status" value="1"/>
</dbReference>
<dbReference type="PANTHER" id="PTHR12346">
    <property type="entry name" value="SIN3B-RELATED"/>
    <property type="match status" value="1"/>
</dbReference>
<dbReference type="InterPro" id="IPR013194">
    <property type="entry name" value="HDAC_interact_dom"/>
</dbReference>
<dbReference type="FunFam" id="1.20.1160.11:FF:000001">
    <property type="entry name" value="Paired amphipathic helix protein Sin3"/>
    <property type="match status" value="1"/>
</dbReference>
<proteinExistence type="predicted"/>
<dbReference type="GO" id="GO:0000122">
    <property type="term" value="P:negative regulation of transcription by RNA polymerase II"/>
    <property type="evidence" value="ECO:0007669"/>
    <property type="project" value="TreeGrafter"/>
</dbReference>
<keyword evidence="8" id="KW-1185">Reference proteome</keyword>
<dbReference type="Proteomes" id="UP000829196">
    <property type="component" value="Unassembled WGS sequence"/>
</dbReference>
<dbReference type="InterPro" id="IPR003822">
    <property type="entry name" value="PAH"/>
</dbReference>
<feature type="domain" description="Histone deacetylase interacting" evidence="6">
    <location>
        <begin position="252"/>
        <end position="352"/>
    </location>
</feature>
<sequence length="694" mass="80037">MASDMDTSEQKLTTSDALAYLKCVKYLFKDNKEKYNEFLQVMRDFKSQRINTYEVIMKVQELFKGHSDLILGFSKFLPNGYEIKVPEEKKPAEFHEAFTFVSKIKSRFENDQLTYRSFLDTLEMYRNHTKSSSEVRREVALLFKNHEDLFMEFLHFLPDTSTSTAQLVSHGRRFARRDKFRTMKPSCMQKIQDRDMDREHEKKDANMTVESVKHRENKQINQGSPYVSKDVANHKVSFSPSIMDYKDLDLSNCPSCTPSYRLLPENCRAPVSSDRTELDKSVLNDIWVSVTSRTEDYSSNPSKKSQYEESLFKCEDDRYELDMLVELANTTIEKVQNLVKKMQDDNDINKLESPFRIEDHLTSRNLNCIERVYGDNGFDVVDALKKNASVALPLILDRLKQKQEEWTSYRANFNKLFFLRSKKSIRRKNEERILSHGNWSGKCGGGEEKGMGLSRFRVAVRYLARFESSLLGTQVALLYWNLGCSVLELPKEVLLALGVIFVHDLSQRRTKASLQNWAAEIASTGTFLVPLGSGGPGDLPVPYLIIANKTDISSNQRHASSGNLVDVARMWVEKQGLLPSSEELPLIDRFPGSSSLLAAAKEARYDKEAVMKFFKQLIRRRYFPDEQPAPSPWPVPPVPNSEHLDNQFYSSFRVDKPVLHSQRTYAHSYSFQRFSETRSDESDSSKLEIAEINY</sequence>
<dbReference type="Pfam" id="PF02671">
    <property type="entry name" value="PAH"/>
    <property type="match status" value="2"/>
</dbReference>
<evidence type="ECO:0000313" key="8">
    <source>
        <dbReference type="Proteomes" id="UP000829196"/>
    </source>
</evidence>
<dbReference type="GO" id="GO:0000118">
    <property type="term" value="C:histone deacetylase complex"/>
    <property type="evidence" value="ECO:0007669"/>
    <property type="project" value="TreeGrafter"/>
</dbReference>
<evidence type="ECO:0000256" key="4">
    <source>
        <dbReference type="ARBA" id="ARBA00023242"/>
    </source>
</evidence>
<dbReference type="SUPFAM" id="SSF47762">
    <property type="entry name" value="PAH2 domain"/>
    <property type="match status" value="2"/>
</dbReference>
<dbReference type="PANTHER" id="PTHR12346:SF0">
    <property type="entry name" value="SIN3A, ISOFORM G"/>
    <property type="match status" value="1"/>
</dbReference>
<dbReference type="InterPro" id="IPR036600">
    <property type="entry name" value="PAH_sf"/>
</dbReference>
<gene>
    <name evidence="7" type="ORF">KFK09_003429</name>
</gene>
<dbReference type="GO" id="GO:0003714">
    <property type="term" value="F:transcription corepressor activity"/>
    <property type="evidence" value="ECO:0007669"/>
    <property type="project" value="InterPro"/>
</dbReference>
<dbReference type="EMBL" id="JAGYWB010000004">
    <property type="protein sequence ID" value="KAI0524065.1"/>
    <property type="molecule type" value="Genomic_DNA"/>
</dbReference>
<dbReference type="FunFam" id="1.20.1160.11:FF:000003">
    <property type="entry name" value="Paired amphipathic helix SIN3-like protein"/>
    <property type="match status" value="1"/>
</dbReference>
<name>A0A8T3C2J5_DENNO</name>
<keyword evidence="2" id="KW-0678">Repressor</keyword>
<keyword evidence="4 5" id="KW-0539">Nucleus</keyword>